<dbReference type="InterPro" id="IPR050793">
    <property type="entry name" value="CMP-NeuNAc_synthase"/>
</dbReference>
<evidence type="ECO:0000256" key="5">
    <source>
        <dbReference type="ARBA" id="ARBA00022801"/>
    </source>
</evidence>
<dbReference type="SUPFAM" id="SSF56784">
    <property type="entry name" value="HAD-like"/>
    <property type="match status" value="1"/>
</dbReference>
<dbReference type="GO" id="GO:0016788">
    <property type="term" value="F:hydrolase activity, acting on ester bonds"/>
    <property type="evidence" value="ECO:0007669"/>
    <property type="project" value="InterPro"/>
</dbReference>
<dbReference type="InterPro" id="IPR010023">
    <property type="entry name" value="KdsC_fam"/>
</dbReference>
<comment type="caution">
    <text evidence="8">The sequence shown here is derived from an EMBL/GenBank/DDBJ whole genome shotgun (WGS) entry which is preliminary data.</text>
</comment>
<evidence type="ECO:0000256" key="2">
    <source>
        <dbReference type="ARBA" id="ARBA00005893"/>
    </source>
</evidence>
<dbReference type="RefSeq" id="WP_321536492.1">
    <property type="nucleotide sequence ID" value="NZ_JARGDL010000017.1"/>
</dbReference>
<evidence type="ECO:0000256" key="4">
    <source>
        <dbReference type="ARBA" id="ARBA00022723"/>
    </source>
</evidence>
<evidence type="ECO:0000313" key="8">
    <source>
        <dbReference type="EMBL" id="MDF1612721.1"/>
    </source>
</evidence>
<gene>
    <name evidence="8" type="ORF">P0M35_11215</name>
</gene>
<protein>
    <submittedName>
        <fullName evidence="8">HAD hydrolase family protein</fullName>
    </submittedName>
</protein>
<dbReference type="GO" id="GO:0046872">
    <property type="term" value="F:metal ion binding"/>
    <property type="evidence" value="ECO:0007669"/>
    <property type="project" value="UniProtKB-KW"/>
</dbReference>
<sequence length="184" mass="20607">MKSKKLSEKEIYKRASKIKLLLTDVDGVLTDTGVYYSANGEELKRFSIRDGMGVERLRTIVDVETGIVTRENTNIVSTRAKKLKIEELHLGVIEKENILNEILERKKLKSSEVAFIGDDTNDIGIIKKVGLSACPNDAMQHVKKICDIILDNKGGNGAFREFAELIIESKLKKNNKKGKNESKS</sequence>
<dbReference type="EMBL" id="JARGDL010000017">
    <property type="protein sequence ID" value="MDF1612721.1"/>
    <property type="molecule type" value="Genomic_DNA"/>
</dbReference>
<reference evidence="8" key="1">
    <citation type="submission" date="2023-03" db="EMBL/GenBank/DDBJ databases">
        <title>Stygiobacter electus gen. nov., sp. nov., facultatively anaerobic thermotolerant bacterium of the class Ignavibacteria from a well of Yessentuki mineral water deposit.</title>
        <authorList>
            <person name="Podosokorskaya O.A."/>
            <person name="Elcheninov A.G."/>
            <person name="Petrova N.F."/>
            <person name="Zavarzina D.G."/>
            <person name="Kublanov I.V."/>
            <person name="Merkel A.Y."/>
        </authorList>
    </citation>
    <scope>NUCLEOTIDE SEQUENCE</scope>
    <source>
        <strain evidence="8">09-Me</strain>
    </source>
</reference>
<dbReference type="InterPro" id="IPR023214">
    <property type="entry name" value="HAD_sf"/>
</dbReference>
<feature type="binding site" evidence="7">
    <location>
        <position position="24"/>
    </location>
    <ligand>
        <name>Mg(2+)</name>
        <dbReference type="ChEBI" id="CHEBI:18420"/>
    </ligand>
</feature>
<evidence type="ECO:0000256" key="3">
    <source>
        <dbReference type="ARBA" id="ARBA00011881"/>
    </source>
</evidence>
<proteinExistence type="inferred from homology"/>
<dbReference type="InterPro" id="IPR036412">
    <property type="entry name" value="HAD-like_sf"/>
</dbReference>
<dbReference type="Proteomes" id="UP001221302">
    <property type="component" value="Unassembled WGS sequence"/>
</dbReference>
<keyword evidence="6 7" id="KW-0460">Magnesium</keyword>
<evidence type="ECO:0000313" key="9">
    <source>
        <dbReference type="Proteomes" id="UP001221302"/>
    </source>
</evidence>
<dbReference type="PANTHER" id="PTHR21485">
    <property type="entry name" value="HAD SUPERFAMILY MEMBERS CMAS AND KDSC"/>
    <property type="match status" value="1"/>
</dbReference>
<dbReference type="SFLD" id="SFLDS00003">
    <property type="entry name" value="Haloacid_Dehalogenase"/>
    <property type="match status" value="1"/>
</dbReference>
<comment type="cofactor">
    <cofactor evidence="1 7">
        <name>Mg(2+)</name>
        <dbReference type="ChEBI" id="CHEBI:18420"/>
    </cofactor>
</comment>
<dbReference type="Gene3D" id="3.40.50.1000">
    <property type="entry name" value="HAD superfamily/HAD-like"/>
    <property type="match status" value="1"/>
</dbReference>
<dbReference type="PIRSF" id="PIRSF006118">
    <property type="entry name" value="KDO8-P_Ptase"/>
    <property type="match status" value="1"/>
</dbReference>
<dbReference type="GO" id="GO:0008781">
    <property type="term" value="F:N-acylneuraminate cytidylyltransferase activity"/>
    <property type="evidence" value="ECO:0007669"/>
    <property type="project" value="TreeGrafter"/>
</dbReference>
<dbReference type="FunFam" id="3.40.50.1000:FF:000029">
    <property type="entry name" value="3-deoxy-D-manno-octulosonate 8-phosphate phosphatase KdsC"/>
    <property type="match status" value="1"/>
</dbReference>
<name>A0AAE3TDN1_9BACT</name>
<keyword evidence="9" id="KW-1185">Reference proteome</keyword>
<evidence type="ECO:0000256" key="1">
    <source>
        <dbReference type="ARBA" id="ARBA00001946"/>
    </source>
</evidence>
<dbReference type="PANTHER" id="PTHR21485:SF3">
    <property type="entry name" value="N-ACYLNEURAMINATE CYTIDYLYLTRANSFERASE"/>
    <property type="match status" value="1"/>
</dbReference>
<keyword evidence="4 7" id="KW-0479">Metal-binding</keyword>
<dbReference type="AlphaFoldDB" id="A0AAE3TDN1"/>
<accession>A0AAE3TDN1</accession>
<evidence type="ECO:0000256" key="6">
    <source>
        <dbReference type="ARBA" id="ARBA00022842"/>
    </source>
</evidence>
<evidence type="ECO:0000256" key="7">
    <source>
        <dbReference type="PIRSR" id="PIRSR006118-2"/>
    </source>
</evidence>
<dbReference type="Pfam" id="PF08282">
    <property type="entry name" value="Hydrolase_3"/>
    <property type="match status" value="1"/>
</dbReference>
<feature type="binding site" evidence="7">
    <location>
        <position position="26"/>
    </location>
    <ligand>
        <name>substrate</name>
    </ligand>
</feature>
<organism evidence="8 9">
    <name type="scientific">Stygiobacter electus</name>
    <dbReference type="NCBI Taxonomy" id="3032292"/>
    <lineage>
        <taxon>Bacteria</taxon>
        <taxon>Pseudomonadati</taxon>
        <taxon>Ignavibacteriota</taxon>
        <taxon>Ignavibacteria</taxon>
        <taxon>Ignavibacteriales</taxon>
        <taxon>Melioribacteraceae</taxon>
        <taxon>Stygiobacter</taxon>
    </lineage>
</organism>
<dbReference type="NCBIfam" id="TIGR01670">
    <property type="entry name" value="KdsC-phosphatas"/>
    <property type="match status" value="1"/>
</dbReference>
<comment type="similarity">
    <text evidence="2">Belongs to the KdsC family.</text>
</comment>
<keyword evidence="5 8" id="KW-0378">Hydrolase</keyword>
<feature type="binding site" evidence="7">
    <location>
        <position position="118"/>
    </location>
    <ligand>
        <name>Mg(2+)</name>
        <dbReference type="ChEBI" id="CHEBI:18420"/>
    </ligand>
</feature>
<dbReference type="SFLD" id="SFLDG01138">
    <property type="entry name" value="C1.6.2:_Deoxy-d-mannose-octulo"/>
    <property type="match status" value="1"/>
</dbReference>
<dbReference type="SFLD" id="SFLDG01136">
    <property type="entry name" value="C1.6:_Phosphoserine_Phosphatas"/>
    <property type="match status" value="1"/>
</dbReference>
<comment type="subunit">
    <text evidence="3">Homotetramer.</text>
</comment>